<organism evidence="3 4">
    <name type="scientific">Raphidocelis subcapitata</name>
    <dbReference type="NCBI Taxonomy" id="307507"/>
    <lineage>
        <taxon>Eukaryota</taxon>
        <taxon>Viridiplantae</taxon>
        <taxon>Chlorophyta</taxon>
        <taxon>core chlorophytes</taxon>
        <taxon>Chlorophyceae</taxon>
        <taxon>CS clade</taxon>
        <taxon>Sphaeropleales</taxon>
        <taxon>Selenastraceae</taxon>
        <taxon>Raphidocelis</taxon>
    </lineage>
</organism>
<dbReference type="InterPro" id="IPR001279">
    <property type="entry name" value="Metallo-B-lactamas"/>
</dbReference>
<evidence type="ECO:0000313" key="3">
    <source>
        <dbReference type="EMBL" id="GBF90426.1"/>
    </source>
</evidence>
<dbReference type="Pfam" id="PF13370">
    <property type="entry name" value="Fer4_13"/>
    <property type="match status" value="1"/>
</dbReference>
<dbReference type="EMBL" id="BDRX01000017">
    <property type="protein sequence ID" value="GBF90426.1"/>
    <property type="molecule type" value="Genomic_DNA"/>
</dbReference>
<feature type="compositionally biased region" description="Low complexity" evidence="1">
    <location>
        <begin position="21"/>
        <end position="31"/>
    </location>
</feature>
<evidence type="ECO:0000313" key="4">
    <source>
        <dbReference type="Proteomes" id="UP000247498"/>
    </source>
</evidence>
<dbReference type="CDD" id="cd07727">
    <property type="entry name" value="YmaE-like_MBL-fold"/>
    <property type="match status" value="1"/>
</dbReference>
<comment type="caution">
    <text evidence="3">The sequence shown here is derived from an EMBL/GenBank/DDBJ whole genome shotgun (WGS) entry which is preliminary data.</text>
</comment>
<dbReference type="AlphaFoldDB" id="A0A2V0NS19"/>
<dbReference type="FunCoup" id="A0A2V0NS19">
    <property type="interactions" value="62"/>
</dbReference>
<gene>
    <name evidence="3" type="ORF">Rsub_03422</name>
</gene>
<dbReference type="Gene3D" id="3.60.15.10">
    <property type="entry name" value="Ribonuclease Z/Hydroxyacylglutathione hydrolase-like"/>
    <property type="match status" value="1"/>
</dbReference>
<dbReference type="PANTHER" id="PTHR42773">
    <property type="entry name" value="METALLO-BETA-LACTAMASE-RELATED"/>
    <property type="match status" value="1"/>
</dbReference>
<dbReference type="InterPro" id="IPR036866">
    <property type="entry name" value="RibonucZ/Hydroxyglut_hydro"/>
</dbReference>
<name>A0A2V0NS19_9CHLO</name>
<protein>
    <recommendedName>
        <fullName evidence="2">Metallo-beta-lactamase domain-containing protein</fullName>
    </recommendedName>
</protein>
<dbReference type="SUPFAM" id="SSF54862">
    <property type="entry name" value="4Fe-4S ferredoxins"/>
    <property type="match status" value="1"/>
</dbReference>
<dbReference type="SUPFAM" id="SSF56281">
    <property type="entry name" value="Metallo-hydrolase/oxidoreductase"/>
    <property type="match status" value="1"/>
</dbReference>
<feature type="region of interest" description="Disordered" evidence="1">
    <location>
        <begin position="1"/>
        <end position="40"/>
    </location>
</feature>
<dbReference type="PANTHER" id="PTHR42773:SF1">
    <property type="entry name" value="METALLO-BETA-LACTAMASE FAMILY PROTEIN"/>
    <property type="match status" value="1"/>
</dbReference>
<proteinExistence type="predicted"/>
<dbReference type="SMART" id="SM00849">
    <property type="entry name" value="Lactamase_B"/>
    <property type="match status" value="1"/>
</dbReference>
<dbReference type="Proteomes" id="UP000247498">
    <property type="component" value="Unassembled WGS sequence"/>
</dbReference>
<accession>A0A2V0NS19</accession>
<dbReference type="STRING" id="307507.A0A2V0NS19"/>
<sequence length="375" mass="41239">MMLRRSAASAGRAAGLRRRAAPPAVRCAASATGAEPRAPRLDERKVLHAEIASMSKEEKRAPRPENVEGSFFVDKTCIDCQTCRWMAPDTFSAVGLQAAVTKQPETREQRVAAMQALLSCPVYAIHTTQRDPQELKEAQAGLPRPWHTEAPGVYHCGWHSEASFGGAGWLIVRPGRGNVLVDSPRFSPALVKQVEALGGVDYVFLTHKDDVADHAKWAAHFGAKRIIHEHEATAEQGTDASEVKLAGEGPWPFPDGDEDLTIVYTPGHSDYHCVLFSARHKALFSGDHLCGVEADAAHWKLDSRLFIFEDFNWFSVPEQLESVRKLLDYDWLHVLPGHGPPVRVKDAAERLKAVGDLVARHGTPVAAAPRIRPTR</sequence>
<keyword evidence="4" id="KW-1185">Reference proteome</keyword>
<reference evidence="3 4" key="1">
    <citation type="journal article" date="2018" name="Sci. Rep.">
        <title>Raphidocelis subcapitata (=Pseudokirchneriella subcapitata) provides an insight into genome evolution and environmental adaptations in the Sphaeropleales.</title>
        <authorList>
            <person name="Suzuki S."/>
            <person name="Yamaguchi H."/>
            <person name="Nakajima N."/>
            <person name="Kawachi M."/>
        </authorList>
    </citation>
    <scope>NUCLEOTIDE SEQUENCE [LARGE SCALE GENOMIC DNA]</scope>
    <source>
        <strain evidence="3 4">NIES-35</strain>
    </source>
</reference>
<dbReference type="Pfam" id="PF00753">
    <property type="entry name" value="Lactamase_B"/>
    <property type="match status" value="1"/>
</dbReference>
<evidence type="ECO:0000259" key="2">
    <source>
        <dbReference type="SMART" id="SM00849"/>
    </source>
</evidence>
<feature type="compositionally biased region" description="Low complexity" evidence="1">
    <location>
        <begin position="1"/>
        <end position="14"/>
    </location>
</feature>
<evidence type="ECO:0000256" key="1">
    <source>
        <dbReference type="SAM" id="MobiDB-lite"/>
    </source>
</evidence>
<dbReference type="OrthoDB" id="17458at2759"/>
<dbReference type="Gene3D" id="3.30.70.20">
    <property type="match status" value="1"/>
</dbReference>
<feature type="domain" description="Metallo-beta-lactamase" evidence="2">
    <location>
        <begin position="165"/>
        <end position="338"/>
    </location>
</feature>
<dbReference type="InParanoid" id="A0A2V0NS19"/>